<gene>
    <name evidence="14" type="ORF">GSBLH_T00002971001</name>
</gene>
<evidence type="ECO:0000256" key="2">
    <source>
        <dbReference type="ARBA" id="ARBA00005654"/>
    </source>
</evidence>
<keyword evidence="5" id="KW-0235">DNA replication</keyword>
<dbReference type="OMA" id="FHCNLAE"/>
<dbReference type="InterPro" id="IPR050862">
    <property type="entry name" value="RdRp_reductase_class-2"/>
</dbReference>
<evidence type="ECO:0000256" key="4">
    <source>
        <dbReference type="ARBA" id="ARBA00022628"/>
    </source>
</evidence>
<proteinExistence type="inferred from homology"/>
<dbReference type="AlphaFoldDB" id="D8M4N8"/>
<evidence type="ECO:0000313" key="15">
    <source>
        <dbReference type="Proteomes" id="UP000008312"/>
    </source>
</evidence>
<evidence type="ECO:0000256" key="9">
    <source>
        <dbReference type="ARBA" id="ARBA00023285"/>
    </source>
</evidence>
<dbReference type="EC" id="1.17.4.2" evidence="3"/>
<dbReference type="Pfam" id="PF21995">
    <property type="entry name" value="RNR-II_ins_dom"/>
    <property type="match status" value="1"/>
</dbReference>
<dbReference type="EMBL" id="FN668653">
    <property type="protein sequence ID" value="CBK23027.2"/>
    <property type="molecule type" value="Genomic_DNA"/>
</dbReference>
<keyword evidence="8" id="KW-0676">Redox-active center</keyword>
<dbReference type="Proteomes" id="UP000008312">
    <property type="component" value="Unassembled WGS sequence"/>
</dbReference>
<dbReference type="GO" id="GO:0031419">
    <property type="term" value="F:cobalamin binding"/>
    <property type="evidence" value="ECO:0007669"/>
    <property type="project" value="UniProtKB-KW"/>
</dbReference>
<evidence type="ECO:0000256" key="8">
    <source>
        <dbReference type="ARBA" id="ARBA00023284"/>
    </source>
</evidence>
<dbReference type="RefSeq" id="XP_012897075.1">
    <property type="nucleotide sequence ID" value="XM_013041621.1"/>
</dbReference>
<keyword evidence="6" id="KW-0560">Oxidoreductase</keyword>
<evidence type="ECO:0000259" key="12">
    <source>
        <dbReference type="Pfam" id="PF17975"/>
    </source>
</evidence>
<keyword evidence="4" id="KW-0846">Cobalamin</keyword>
<evidence type="ECO:0000256" key="7">
    <source>
        <dbReference type="ARBA" id="ARBA00023157"/>
    </source>
</evidence>
<feature type="domain" description="Ribonucleotide reductase alpha-helical" evidence="12">
    <location>
        <begin position="9"/>
        <end position="109"/>
    </location>
</feature>
<sequence length="753" mass="85257">MNCNLCFKLDEEFLDKYKTIQPPFGYAPLGELVYRRTYSRKLEDGTNEDWWQTVRRVVEGTYSLQKEHIQSFRLGWDDEHGQRSAQEMYDLMFNMKFLPPGRGLWAMGTAIVHKKNLSAALNNCAFVSTEDIVNNPTRPFEFLMDASMLGVGVGFDTKGRDTLPVLGPKEGEKFTYVIDDSREGWVSSVSLLLKAYFGVNGVQQPDVEFDYSVIRPEGEPLKTFGGVSSGPRPLRELHCSIREVLNKRIGSRLDTTGIVDLFNLIGKCVVSGNVRRSAEIAFGEADDETFLDLKDYAKHPERMAYGWSSNNSVFARVGMDYSEVASRLRVNGEPGLAWLENMQRFGRMADGPNNKDWRVKGGNPCLEQSLESYELCCLVETFPARHATKEEYLRTLKFAYLYAKTVTLRMTHWPETNRVMLRNRRIGCSVSGVADFLGKHSLEELRQWLDEGYATVQHWDEVYSNWFCIPRSIKTTSVKPSGTVSLLAGSTPGMHFPESRIYIRRMRMGKNDPLVAPLRRAGYSVVPAIGQEDTTVVVEVPVKLPANVRVQSEVSMFEQLSLAAFLQRYWADNQVSCTVTFDPESEGPHIAQMLQYFQYQLKGVSMFPKQDYSKYPQLPYEAISEEVYNEMTRDLKPIEFVDRSKPAVVKAKPTQFAPIDLKGKTRSVFYVDCSKAKAKKEENANAEANADAELQATSKAEPNNESPRKVLVRSPLEVVRGKRLFSTEREGGEGVGQVFPDAISFCTNDHCQL</sequence>
<evidence type="ECO:0000256" key="11">
    <source>
        <dbReference type="SAM" id="MobiDB-lite"/>
    </source>
</evidence>
<dbReference type="InterPro" id="IPR054158">
    <property type="entry name" value="RNR-II_ins_dom"/>
</dbReference>
<feature type="domain" description="B12-dependent ribonucleotide reductase insertion" evidence="13">
    <location>
        <begin position="172"/>
        <end position="245"/>
    </location>
</feature>
<dbReference type="Pfam" id="PF17975">
    <property type="entry name" value="RNR_Alpha"/>
    <property type="match status" value="1"/>
</dbReference>
<keyword evidence="15" id="KW-1185">Reference proteome</keyword>
<evidence type="ECO:0000313" key="14">
    <source>
        <dbReference type="EMBL" id="CBK23027.2"/>
    </source>
</evidence>
<dbReference type="PANTHER" id="PTHR43371">
    <property type="entry name" value="VITAMIN B12-DEPENDENT RIBONUCLEOTIDE REDUCTASE"/>
    <property type="match status" value="1"/>
</dbReference>
<evidence type="ECO:0000256" key="3">
    <source>
        <dbReference type="ARBA" id="ARBA00012275"/>
    </source>
</evidence>
<dbReference type="InterPro" id="IPR040763">
    <property type="entry name" value="RNR_alpha_hel"/>
</dbReference>
<feature type="compositionally biased region" description="Polar residues" evidence="11">
    <location>
        <begin position="695"/>
        <end position="705"/>
    </location>
</feature>
<evidence type="ECO:0000259" key="13">
    <source>
        <dbReference type="Pfam" id="PF21995"/>
    </source>
</evidence>
<protein>
    <recommendedName>
        <fullName evidence="3">ribonucleoside-triphosphate reductase (thioredoxin)</fullName>
        <ecNumber evidence="3">1.17.4.2</ecNumber>
    </recommendedName>
</protein>
<reference evidence="14" key="1">
    <citation type="submission" date="2010-02" db="EMBL/GenBank/DDBJ databases">
        <title>Sequencing and annotation of the Blastocystis hominis genome.</title>
        <authorList>
            <person name="Wincker P."/>
        </authorList>
    </citation>
    <scope>NUCLEOTIDE SEQUENCE</scope>
    <source>
        <strain evidence="14">Singapore isolate B</strain>
    </source>
</reference>
<evidence type="ECO:0000256" key="6">
    <source>
        <dbReference type="ARBA" id="ARBA00023002"/>
    </source>
</evidence>
<comment type="similarity">
    <text evidence="2">Belongs to the class II ribonucleoside-triphosphate reductase family.</text>
</comment>
<organism evidence="14">
    <name type="scientific">Blastocystis hominis</name>
    <dbReference type="NCBI Taxonomy" id="12968"/>
    <lineage>
        <taxon>Eukaryota</taxon>
        <taxon>Sar</taxon>
        <taxon>Stramenopiles</taxon>
        <taxon>Bigyra</taxon>
        <taxon>Opalozoa</taxon>
        <taxon>Opalinata</taxon>
        <taxon>Blastocystidae</taxon>
        <taxon>Blastocystis</taxon>
    </lineage>
</organism>
<dbReference type="GeneID" id="24920099"/>
<evidence type="ECO:0000256" key="5">
    <source>
        <dbReference type="ARBA" id="ARBA00022705"/>
    </source>
</evidence>
<dbReference type="OrthoDB" id="14890at2759"/>
<name>D8M4N8_BLAHO</name>
<feature type="region of interest" description="Disordered" evidence="11">
    <location>
        <begin position="681"/>
        <end position="709"/>
    </location>
</feature>
<keyword evidence="7" id="KW-1015">Disulfide bond</keyword>
<dbReference type="GO" id="GO:0008998">
    <property type="term" value="F:ribonucleoside-triphosphate reductase (thioredoxin) activity"/>
    <property type="evidence" value="ECO:0007669"/>
    <property type="project" value="UniProtKB-EC"/>
</dbReference>
<comment type="cofactor">
    <cofactor evidence="1">
        <name>adenosylcob(III)alamin</name>
        <dbReference type="ChEBI" id="CHEBI:18408"/>
    </cofactor>
</comment>
<dbReference type="InParanoid" id="D8M4N8"/>
<keyword evidence="9" id="KW-0170">Cobalt</keyword>
<dbReference type="GO" id="GO:0004748">
    <property type="term" value="F:ribonucleoside-diphosphate reductase activity, thioredoxin disulfide as acceptor"/>
    <property type="evidence" value="ECO:0007669"/>
    <property type="project" value="TreeGrafter"/>
</dbReference>
<dbReference type="PANTHER" id="PTHR43371:SF1">
    <property type="entry name" value="RIBONUCLEOSIDE-DIPHOSPHATE REDUCTASE"/>
    <property type="match status" value="1"/>
</dbReference>
<dbReference type="GO" id="GO:0006260">
    <property type="term" value="P:DNA replication"/>
    <property type="evidence" value="ECO:0007669"/>
    <property type="project" value="UniProtKB-KW"/>
</dbReference>
<evidence type="ECO:0000256" key="1">
    <source>
        <dbReference type="ARBA" id="ARBA00001922"/>
    </source>
</evidence>
<dbReference type="SUPFAM" id="SSF51998">
    <property type="entry name" value="PFL-like glycyl radical enzymes"/>
    <property type="match status" value="1"/>
</dbReference>
<accession>D8M4N8</accession>
<evidence type="ECO:0000256" key="10">
    <source>
        <dbReference type="ARBA" id="ARBA00048987"/>
    </source>
</evidence>
<dbReference type="Gene3D" id="3.20.70.20">
    <property type="match status" value="3"/>
</dbReference>
<comment type="catalytic activity">
    <reaction evidence="10">
        <text>a 2'-deoxyribonucleoside 5'-triphosphate + [thioredoxin]-disulfide + H2O = a ribonucleoside 5'-triphosphate + [thioredoxin]-dithiol</text>
        <dbReference type="Rhea" id="RHEA:12701"/>
        <dbReference type="Rhea" id="RHEA-COMP:10698"/>
        <dbReference type="Rhea" id="RHEA-COMP:10700"/>
        <dbReference type="ChEBI" id="CHEBI:15377"/>
        <dbReference type="ChEBI" id="CHEBI:29950"/>
        <dbReference type="ChEBI" id="CHEBI:50058"/>
        <dbReference type="ChEBI" id="CHEBI:61557"/>
        <dbReference type="ChEBI" id="CHEBI:61560"/>
        <dbReference type="EC" id="1.17.4.2"/>
    </reaction>
</comment>